<protein>
    <submittedName>
        <fullName evidence="1">Uncharacterized protein</fullName>
    </submittedName>
</protein>
<comment type="caution">
    <text evidence="1">The sequence shown here is derived from an EMBL/GenBank/DDBJ whole genome shotgun (WGS) entry which is preliminary data.</text>
</comment>
<dbReference type="EMBL" id="BKZQ01000004">
    <property type="protein sequence ID" value="GER69210.1"/>
    <property type="molecule type" value="Genomic_DNA"/>
</dbReference>
<name>A0A5J4JFH8_9BACI</name>
<sequence length="117" mass="12898">MKKSTINLISGTLLSAGETVLAMNLKQNAIRDAETLEDTNMKNSTKIDQIESVDADKVPKEKGLTQLDSTCRSEWIANGFLHTQRNGRVGKGRSEFVIGTFSVKINLPWFPCESGQP</sequence>
<keyword evidence="2" id="KW-1185">Reference proteome</keyword>
<dbReference type="Proteomes" id="UP000391919">
    <property type="component" value="Unassembled WGS sequence"/>
</dbReference>
<evidence type="ECO:0000313" key="1">
    <source>
        <dbReference type="EMBL" id="GER69210.1"/>
    </source>
</evidence>
<reference evidence="1 2" key="1">
    <citation type="submission" date="2019-09" db="EMBL/GenBank/DDBJ databases">
        <title>Draft genome sequence of Bacillus sp. JC-7.</title>
        <authorList>
            <person name="Tanaka N."/>
            <person name="Shiwa Y."/>
            <person name="Fujita N."/>
            <person name="Tanasupawat S."/>
        </authorList>
    </citation>
    <scope>NUCLEOTIDE SEQUENCE [LARGE SCALE GENOMIC DNA]</scope>
    <source>
        <strain evidence="1 2">JC-7</strain>
    </source>
</reference>
<organism evidence="1 2">
    <name type="scientific">Weizmannia acidilactici</name>
    <dbReference type="NCBI Taxonomy" id="2607726"/>
    <lineage>
        <taxon>Bacteria</taxon>
        <taxon>Bacillati</taxon>
        <taxon>Bacillota</taxon>
        <taxon>Bacilli</taxon>
        <taxon>Bacillales</taxon>
        <taxon>Bacillaceae</taxon>
        <taxon>Heyndrickxia</taxon>
    </lineage>
</organism>
<gene>
    <name evidence="1" type="ORF">BpJC7_05130</name>
</gene>
<evidence type="ECO:0000313" key="2">
    <source>
        <dbReference type="Proteomes" id="UP000391919"/>
    </source>
</evidence>
<accession>A0A5J4JFH8</accession>
<proteinExistence type="predicted"/>
<dbReference type="AlphaFoldDB" id="A0A5J4JFH8"/>